<keyword evidence="11" id="KW-1185">Reference proteome</keyword>
<dbReference type="OrthoDB" id="21123at2759"/>
<feature type="non-terminal residue" evidence="10">
    <location>
        <position position="1"/>
    </location>
</feature>
<dbReference type="EMBL" id="KZ992613">
    <property type="protein sequence ID" value="RKP08333.1"/>
    <property type="molecule type" value="Genomic_DNA"/>
</dbReference>
<dbReference type="InterPro" id="IPR051376">
    <property type="entry name" value="CWC25_splicing_factor"/>
</dbReference>
<comment type="subcellular location">
    <subcellularLocation>
        <location evidence="1">Nucleus</location>
    </subcellularLocation>
</comment>
<dbReference type="Proteomes" id="UP000271241">
    <property type="component" value="Unassembled WGS sequence"/>
</dbReference>
<dbReference type="PANTHER" id="PTHR16196">
    <property type="entry name" value="CELL CYCLE CONTROL PROTEIN CWF25"/>
    <property type="match status" value="1"/>
</dbReference>
<comment type="similarity">
    <text evidence="2">Belongs to the CWC25 family.</text>
</comment>
<sequence length="157" mass="18533">NLKKSWHTGTFHNKERVWKREQEVEEENRKLEQLRKELEEERQIQELQRIQEAAGLRKHSERLDWMYAAGPGQSAATRGSDLEKYLLGKKRVDDIVDAGHKLSTRSSTIFHHAMNQQANSLRDTQSKIREDPMFMIKKREQQALESIVNNPVRMKQL</sequence>
<keyword evidence="7" id="KW-0539">Nucleus</keyword>
<dbReference type="AlphaFoldDB" id="A0A4P9XQK4"/>
<proteinExistence type="inferred from homology"/>
<evidence type="ECO:0000256" key="1">
    <source>
        <dbReference type="ARBA" id="ARBA00004123"/>
    </source>
</evidence>
<evidence type="ECO:0000256" key="4">
    <source>
        <dbReference type="ARBA" id="ARBA00022728"/>
    </source>
</evidence>
<name>A0A4P9XQK4_9FUNG</name>
<dbReference type="InterPro" id="IPR022209">
    <property type="entry name" value="CWC25"/>
</dbReference>
<dbReference type="Pfam" id="PF10197">
    <property type="entry name" value="Cir_N"/>
    <property type="match status" value="1"/>
</dbReference>
<dbReference type="STRING" id="78915.A0A4P9XQK4"/>
<accession>A0A4P9XQK4</accession>
<evidence type="ECO:0000256" key="8">
    <source>
        <dbReference type="SAM" id="Coils"/>
    </source>
</evidence>
<dbReference type="PANTHER" id="PTHR16196:SF0">
    <property type="entry name" value="PRE-MRNA-SPLICING FACTOR CWC25 HOMOLOG"/>
    <property type="match status" value="1"/>
</dbReference>
<evidence type="ECO:0000259" key="9">
    <source>
        <dbReference type="SMART" id="SM01083"/>
    </source>
</evidence>
<organism evidence="10 11">
    <name type="scientific">Thamnocephalis sphaerospora</name>
    <dbReference type="NCBI Taxonomy" id="78915"/>
    <lineage>
        <taxon>Eukaryota</taxon>
        <taxon>Fungi</taxon>
        <taxon>Fungi incertae sedis</taxon>
        <taxon>Zoopagomycota</taxon>
        <taxon>Zoopagomycotina</taxon>
        <taxon>Zoopagomycetes</taxon>
        <taxon>Zoopagales</taxon>
        <taxon>Sigmoideomycetaceae</taxon>
        <taxon>Thamnocephalis</taxon>
    </lineage>
</organism>
<evidence type="ECO:0000313" key="11">
    <source>
        <dbReference type="Proteomes" id="UP000271241"/>
    </source>
</evidence>
<feature type="coiled-coil region" evidence="8">
    <location>
        <begin position="17"/>
        <end position="51"/>
    </location>
</feature>
<protein>
    <submittedName>
        <fullName evidence="10">Pre-mRNA splicing factor-domain-containing protein</fullName>
    </submittedName>
</protein>
<keyword evidence="4" id="KW-0747">Spliceosome</keyword>
<evidence type="ECO:0000256" key="5">
    <source>
        <dbReference type="ARBA" id="ARBA00023054"/>
    </source>
</evidence>
<evidence type="ECO:0000256" key="2">
    <source>
        <dbReference type="ARBA" id="ARBA00006695"/>
    </source>
</evidence>
<feature type="domain" description="CBF1-interacting co-repressor CIR N-terminal" evidence="9">
    <location>
        <begin position="5"/>
        <end position="41"/>
    </location>
</feature>
<keyword evidence="6" id="KW-0508">mRNA splicing</keyword>
<evidence type="ECO:0000256" key="6">
    <source>
        <dbReference type="ARBA" id="ARBA00023187"/>
    </source>
</evidence>
<gene>
    <name evidence="10" type="ORF">THASP1DRAFT_9122</name>
</gene>
<evidence type="ECO:0000256" key="3">
    <source>
        <dbReference type="ARBA" id="ARBA00022664"/>
    </source>
</evidence>
<keyword evidence="5 8" id="KW-0175">Coiled coil</keyword>
<reference evidence="11" key="1">
    <citation type="journal article" date="2018" name="Nat. Microbiol.">
        <title>Leveraging single-cell genomics to expand the fungal tree of life.</title>
        <authorList>
            <person name="Ahrendt S.R."/>
            <person name="Quandt C.A."/>
            <person name="Ciobanu D."/>
            <person name="Clum A."/>
            <person name="Salamov A."/>
            <person name="Andreopoulos B."/>
            <person name="Cheng J.F."/>
            <person name="Woyke T."/>
            <person name="Pelin A."/>
            <person name="Henrissat B."/>
            <person name="Reynolds N.K."/>
            <person name="Benny G.L."/>
            <person name="Smith M.E."/>
            <person name="James T.Y."/>
            <person name="Grigoriev I.V."/>
        </authorList>
    </citation>
    <scope>NUCLEOTIDE SEQUENCE [LARGE SCALE GENOMIC DNA]</scope>
    <source>
        <strain evidence="11">RSA 1356</strain>
    </source>
</reference>
<dbReference type="GO" id="GO:0000398">
    <property type="term" value="P:mRNA splicing, via spliceosome"/>
    <property type="evidence" value="ECO:0007669"/>
    <property type="project" value="TreeGrafter"/>
</dbReference>
<feature type="non-terminal residue" evidence="10">
    <location>
        <position position="157"/>
    </location>
</feature>
<dbReference type="GO" id="GO:0005684">
    <property type="term" value="C:U2-type spliceosomal complex"/>
    <property type="evidence" value="ECO:0007669"/>
    <property type="project" value="TreeGrafter"/>
</dbReference>
<evidence type="ECO:0000313" key="10">
    <source>
        <dbReference type="EMBL" id="RKP08333.1"/>
    </source>
</evidence>
<evidence type="ECO:0000256" key="7">
    <source>
        <dbReference type="ARBA" id="ARBA00023242"/>
    </source>
</evidence>
<dbReference type="SMART" id="SM01083">
    <property type="entry name" value="Cir_N"/>
    <property type="match status" value="1"/>
</dbReference>
<dbReference type="Pfam" id="PF12542">
    <property type="entry name" value="CWC25"/>
    <property type="match status" value="1"/>
</dbReference>
<keyword evidence="3" id="KW-0507">mRNA processing</keyword>
<dbReference type="InterPro" id="IPR019339">
    <property type="entry name" value="CIR_N_dom"/>
</dbReference>